<dbReference type="Proteomes" id="UP000664277">
    <property type="component" value="Unassembled WGS sequence"/>
</dbReference>
<proteinExistence type="predicted"/>
<dbReference type="EMBL" id="JAFLCK010000046">
    <property type="protein sequence ID" value="MBN8662626.1"/>
    <property type="molecule type" value="Genomic_DNA"/>
</dbReference>
<protein>
    <submittedName>
        <fullName evidence="3">SWIM zinc finger family protein</fullName>
    </submittedName>
</protein>
<evidence type="ECO:0000313" key="3">
    <source>
        <dbReference type="EMBL" id="MBN8662626.1"/>
    </source>
</evidence>
<keyword evidence="1" id="KW-0479">Metal-binding</keyword>
<dbReference type="Pfam" id="PF04434">
    <property type="entry name" value="SWIM"/>
    <property type="match status" value="1"/>
</dbReference>
<sequence length="484" mass="53574">MSESKAQAGAIHQTLSYGFSSALSTASTASTGERKPKLELATSLREARYPYFFEGRLEEANIFARCLLSLSKVVETRFYVPPNLLQRILAERDPVITSGAGALRFEGFSACASAYCRVDLLPPAYEGEIIEKGTTNVDFNPQMKAALAATLQSESLEIGVGKDEFVLQKGSEKTVEKKVKLPLRWLKSFVEVQAYQKQMQKRMTVSKVEALNFLRNLPSNAHNQTVFFIVPAGRGLRLSQTAQSKPSAETPIQIGGLKRLLLLKDLVPLIKQSQACALTVYSSPDGLASEWQLDMKEGLRFSLTMTCQPFRGFSGEGRVLENLTEIEEEKLALLRSALQWRQFLSEESLQQSCNMNSEALQNALAALGSRGLVGFDLSSNSYFHRELPFDLSLVESMHPRLKAAHKLVATDGVIALTSSDNSNSTLQMEVRGSDVTHLVTAKEDNWRCTCQWFSKYQGTRGLCKHILAAKLKQALANTVDEEEA</sequence>
<dbReference type="AlphaFoldDB" id="A0A8J7PAQ4"/>
<evidence type="ECO:0000313" key="4">
    <source>
        <dbReference type="Proteomes" id="UP000664277"/>
    </source>
</evidence>
<evidence type="ECO:0000256" key="1">
    <source>
        <dbReference type="PROSITE-ProRule" id="PRU00325"/>
    </source>
</evidence>
<accession>A0A8J7PAQ4</accession>
<dbReference type="PROSITE" id="PS50966">
    <property type="entry name" value="ZF_SWIM"/>
    <property type="match status" value="1"/>
</dbReference>
<name>A0A8J7PAQ4_9BACT</name>
<evidence type="ECO:0000259" key="2">
    <source>
        <dbReference type="PROSITE" id="PS50966"/>
    </source>
</evidence>
<gene>
    <name evidence="3" type="ORF">J0M35_19820</name>
</gene>
<reference evidence="3" key="1">
    <citation type="submission" date="2021-02" db="EMBL/GenBank/DDBJ databases">
        <title>Genome-Resolved Metagenomics of a Microbial Community Performing Photosynthetic Biological Nutrient Removal.</title>
        <authorList>
            <person name="Mcdaniel E.A."/>
        </authorList>
    </citation>
    <scope>NUCLEOTIDE SEQUENCE</scope>
    <source>
        <strain evidence="3">UWPOB_OBS1</strain>
    </source>
</reference>
<feature type="domain" description="SWIM-type" evidence="2">
    <location>
        <begin position="437"/>
        <end position="474"/>
    </location>
</feature>
<dbReference type="GO" id="GO:0008270">
    <property type="term" value="F:zinc ion binding"/>
    <property type="evidence" value="ECO:0007669"/>
    <property type="project" value="UniProtKB-KW"/>
</dbReference>
<comment type="caution">
    <text evidence="3">The sequence shown here is derived from an EMBL/GenBank/DDBJ whole genome shotgun (WGS) entry which is preliminary data.</text>
</comment>
<keyword evidence="1" id="KW-0863">Zinc-finger</keyword>
<organism evidence="3 4">
    <name type="scientific">Candidatus Obscuribacter phosphatis</name>
    <dbReference type="NCBI Taxonomy" id="1906157"/>
    <lineage>
        <taxon>Bacteria</taxon>
        <taxon>Bacillati</taxon>
        <taxon>Candidatus Melainabacteria</taxon>
        <taxon>Candidatus Obscuribacterales</taxon>
        <taxon>Candidatus Obscuribacteraceae</taxon>
        <taxon>Candidatus Obscuribacter</taxon>
    </lineage>
</organism>
<dbReference type="InterPro" id="IPR007527">
    <property type="entry name" value="Znf_SWIM"/>
</dbReference>
<keyword evidence="1" id="KW-0862">Zinc</keyword>